<sequence>MTSASKSAKLAGTYVADVSLLAAFANQKLRKRAISPEFHKPHEIIKSIATVTVERVVCDSELVSDVVGVLSVSIHDV</sequence>
<evidence type="ECO:0000313" key="1">
    <source>
        <dbReference type="EMBL" id="CAF9933985.1"/>
    </source>
</evidence>
<organism evidence="1 2">
    <name type="scientific">Alectoria fallacina</name>
    <dbReference type="NCBI Taxonomy" id="1903189"/>
    <lineage>
        <taxon>Eukaryota</taxon>
        <taxon>Fungi</taxon>
        <taxon>Dikarya</taxon>
        <taxon>Ascomycota</taxon>
        <taxon>Pezizomycotina</taxon>
        <taxon>Lecanoromycetes</taxon>
        <taxon>OSLEUM clade</taxon>
        <taxon>Lecanoromycetidae</taxon>
        <taxon>Lecanorales</taxon>
        <taxon>Lecanorineae</taxon>
        <taxon>Parmeliaceae</taxon>
        <taxon>Alectoria</taxon>
    </lineage>
</organism>
<keyword evidence="2" id="KW-1185">Reference proteome</keyword>
<name>A0A8H3IUD3_9LECA</name>
<dbReference type="Proteomes" id="UP000664203">
    <property type="component" value="Unassembled WGS sequence"/>
</dbReference>
<comment type="caution">
    <text evidence="1">The sequence shown here is derived from an EMBL/GenBank/DDBJ whole genome shotgun (WGS) entry which is preliminary data.</text>
</comment>
<evidence type="ECO:0000313" key="2">
    <source>
        <dbReference type="Proteomes" id="UP000664203"/>
    </source>
</evidence>
<gene>
    <name evidence="1" type="ORF">ALECFALPRED_005805</name>
</gene>
<accession>A0A8H3IUD3</accession>
<dbReference type="EMBL" id="CAJPDR010000367">
    <property type="protein sequence ID" value="CAF9933985.1"/>
    <property type="molecule type" value="Genomic_DNA"/>
</dbReference>
<reference evidence="1" key="1">
    <citation type="submission" date="2021-03" db="EMBL/GenBank/DDBJ databases">
        <authorList>
            <person name="Tagirdzhanova G."/>
        </authorList>
    </citation>
    <scope>NUCLEOTIDE SEQUENCE</scope>
</reference>
<proteinExistence type="predicted"/>
<protein>
    <submittedName>
        <fullName evidence="1">Uncharacterized protein</fullName>
    </submittedName>
</protein>
<dbReference type="AlphaFoldDB" id="A0A8H3IUD3"/>